<dbReference type="AlphaFoldDB" id="A0A7I7QP65"/>
<dbReference type="InterPro" id="IPR036513">
    <property type="entry name" value="STAS_dom_sf"/>
</dbReference>
<dbReference type="PROSITE" id="PS50801">
    <property type="entry name" value="STAS"/>
    <property type="match status" value="1"/>
</dbReference>
<evidence type="ECO:0000313" key="2">
    <source>
        <dbReference type="EMBL" id="BBY28002.1"/>
    </source>
</evidence>
<gene>
    <name evidence="2" type="ORF">MSEDJ_20980</name>
</gene>
<feature type="domain" description="STAS" evidence="1">
    <location>
        <begin position="12"/>
        <end position="75"/>
    </location>
</feature>
<dbReference type="Proteomes" id="UP000467193">
    <property type="component" value="Chromosome"/>
</dbReference>
<protein>
    <recommendedName>
        <fullName evidence="1">STAS domain-containing protein</fullName>
    </recommendedName>
</protein>
<dbReference type="Pfam" id="PF01740">
    <property type="entry name" value="STAS"/>
    <property type="match status" value="1"/>
</dbReference>
<organism evidence="2 3">
    <name type="scientific">Mycolicibacterium sediminis</name>
    <dbReference type="NCBI Taxonomy" id="1286180"/>
    <lineage>
        <taxon>Bacteria</taxon>
        <taxon>Bacillati</taxon>
        <taxon>Actinomycetota</taxon>
        <taxon>Actinomycetes</taxon>
        <taxon>Mycobacteriales</taxon>
        <taxon>Mycobacteriaceae</taxon>
        <taxon>Mycolicibacterium</taxon>
    </lineage>
</organism>
<dbReference type="RefSeq" id="WP_163796806.1">
    <property type="nucleotide sequence ID" value="NZ_AP022588.1"/>
</dbReference>
<dbReference type="SUPFAM" id="SSF52091">
    <property type="entry name" value="SpoIIaa-like"/>
    <property type="match status" value="1"/>
</dbReference>
<sequence length="121" mass="12788">MTAVHPSVASSLKISMQIADGTVILSIVGTVDTTTTPMLSAHVANALLPRPRTVLLDMRRVTSCTPAGCQALVRAHHTALPIRVAIVADTRRCGHLAEECPVPLYASIDEALTAHRARTTG</sequence>
<dbReference type="KEGG" id="msei:MSEDJ_20980"/>
<reference evidence="2 3" key="1">
    <citation type="journal article" date="2019" name="Emerg. Microbes Infect.">
        <title>Comprehensive subspecies identification of 175 nontuberculous mycobacteria species based on 7547 genomic profiles.</title>
        <authorList>
            <person name="Matsumoto Y."/>
            <person name="Kinjo T."/>
            <person name="Motooka D."/>
            <person name="Nabeya D."/>
            <person name="Jung N."/>
            <person name="Uechi K."/>
            <person name="Horii T."/>
            <person name="Iida T."/>
            <person name="Fujita J."/>
            <person name="Nakamura S."/>
        </authorList>
    </citation>
    <scope>NUCLEOTIDE SEQUENCE [LARGE SCALE GENOMIC DNA]</scope>
    <source>
        <strain evidence="2 3">JCM 17899</strain>
    </source>
</reference>
<accession>A0A7I7QP65</accession>
<evidence type="ECO:0000259" key="1">
    <source>
        <dbReference type="PROSITE" id="PS50801"/>
    </source>
</evidence>
<keyword evidence="3" id="KW-1185">Reference proteome</keyword>
<evidence type="ECO:0000313" key="3">
    <source>
        <dbReference type="Proteomes" id="UP000467193"/>
    </source>
</evidence>
<dbReference type="InterPro" id="IPR002645">
    <property type="entry name" value="STAS_dom"/>
</dbReference>
<name>A0A7I7QP65_9MYCO</name>
<dbReference type="CDD" id="cd07043">
    <property type="entry name" value="STAS_anti-anti-sigma_factors"/>
    <property type="match status" value="1"/>
</dbReference>
<dbReference type="Gene3D" id="3.30.750.24">
    <property type="entry name" value="STAS domain"/>
    <property type="match status" value="1"/>
</dbReference>
<proteinExistence type="predicted"/>
<dbReference type="EMBL" id="AP022588">
    <property type="protein sequence ID" value="BBY28002.1"/>
    <property type="molecule type" value="Genomic_DNA"/>
</dbReference>